<evidence type="ECO:0000313" key="2">
    <source>
        <dbReference type="EMBL" id="MFD2705495.1"/>
    </source>
</evidence>
<feature type="domain" description="IrrE N-terminal-like" evidence="1">
    <location>
        <begin position="25"/>
        <end position="121"/>
    </location>
</feature>
<dbReference type="Proteomes" id="UP001597520">
    <property type="component" value="Unassembled WGS sequence"/>
</dbReference>
<comment type="caution">
    <text evidence="2">The sequence shown here is derived from an EMBL/GenBank/DDBJ whole genome shotgun (WGS) entry which is preliminary data.</text>
</comment>
<evidence type="ECO:0000259" key="1">
    <source>
        <dbReference type="Pfam" id="PF06114"/>
    </source>
</evidence>
<organism evidence="2 3">
    <name type="scientific">Salibacterium lacus</name>
    <dbReference type="NCBI Taxonomy" id="1898109"/>
    <lineage>
        <taxon>Bacteria</taxon>
        <taxon>Bacillati</taxon>
        <taxon>Bacillota</taxon>
        <taxon>Bacilli</taxon>
        <taxon>Bacillales</taxon>
        <taxon>Bacillaceae</taxon>
    </lineage>
</organism>
<proteinExistence type="predicted"/>
<reference evidence="3" key="1">
    <citation type="journal article" date="2019" name="Int. J. Syst. Evol. Microbiol.">
        <title>The Global Catalogue of Microorganisms (GCM) 10K type strain sequencing project: providing services to taxonomists for standard genome sequencing and annotation.</title>
        <authorList>
            <consortium name="The Broad Institute Genomics Platform"/>
            <consortium name="The Broad Institute Genome Sequencing Center for Infectious Disease"/>
            <person name="Wu L."/>
            <person name="Ma J."/>
        </authorList>
    </citation>
    <scope>NUCLEOTIDE SEQUENCE [LARGE SCALE GENOMIC DNA]</scope>
    <source>
        <strain evidence="3">KCTC 33792</strain>
    </source>
</reference>
<dbReference type="InterPro" id="IPR052345">
    <property type="entry name" value="Rad_response_metalloprotease"/>
</dbReference>
<dbReference type="InterPro" id="IPR010359">
    <property type="entry name" value="IrrE_HExxH"/>
</dbReference>
<sequence>MDIKGKVNALIQKHETSCPFKIAAAKGIHVIQENLGSNLGYYNKIFRIPMIHIHESAAEAQKKFICAHELGHAVCHPNSNTPFLKAHTLFSTSKIEKEANSFAVELLFSDEGASPILTVQEAVEEYKIPEQILKEVGS</sequence>
<protein>
    <submittedName>
        <fullName evidence="2">ImmA/IrrE family metallo-endopeptidase</fullName>
    </submittedName>
</protein>
<name>A0ABW5T191_9BACI</name>
<dbReference type="PANTHER" id="PTHR43236">
    <property type="entry name" value="ANTITOXIN HIGA1"/>
    <property type="match status" value="1"/>
</dbReference>
<gene>
    <name evidence="2" type="ORF">ACFSUB_08445</name>
</gene>
<evidence type="ECO:0000313" key="3">
    <source>
        <dbReference type="Proteomes" id="UP001597520"/>
    </source>
</evidence>
<keyword evidence="3" id="KW-1185">Reference proteome</keyword>
<dbReference type="Pfam" id="PF06114">
    <property type="entry name" value="Peptidase_M78"/>
    <property type="match status" value="1"/>
</dbReference>
<dbReference type="PANTHER" id="PTHR43236:SF1">
    <property type="entry name" value="BLL7220 PROTEIN"/>
    <property type="match status" value="1"/>
</dbReference>
<dbReference type="EMBL" id="JBHUML010000002">
    <property type="protein sequence ID" value="MFD2705495.1"/>
    <property type="molecule type" value="Genomic_DNA"/>
</dbReference>
<dbReference type="RefSeq" id="WP_380712736.1">
    <property type="nucleotide sequence ID" value="NZ_JBHUML010000002.1"/>
</dbReference>
<accession>A0ABW5T191</accession>
<dbReference type="Gene3D" id="1.10.10.2910">
    <property type="match status" value="1"/>
</dbReference>